<evidence type="ECO:0000256" key="6">
    <source>
        <dbReference type="ARBA" id="ARBA00022832"/>
    </source>
</evidence>
<evidence type="ECO:0000313" key="13">
    <source>
        <dbReference type="EMBL" id="PXF45183.1"/>
    </source>
</evidence>
<dbReference type="Pfam" id="PF01151">
    <property type="entry name" value="ELO"/>
    <property type="match status" value="1"/>
</dbReference>
<dbReference type="GO" id="GO:0034625">
    <property type="term" value="P:fatty acid elongation, monounsaturated fatty acid"/>
    <property type="evidence" value="ECO:0007669"/>
    <property type="project" value="TreeGrafter"/>
</dbReference>
<comment type="caution">
    <text evidence="13">The sequence shown here is derived from an EMBL/GenBank/DDBJ whole genome shotgun (WGS) entry which is preliminary data.</text>
</comment>
<feature type="transmembrane region" description="Helical" evidence="12">
    <location>
        <begin position="152"/>
        <end position="172"/>
    </location>
</feature>
<evidence type="ECO:0000256" key="10">
    <source>
        <dbReference type="ARBA" id="ARBA00023160"/>
    </source>
</evidence>
<dbReference type="OrthoDB" id="434092at2759"/>
<dbReference type="GO" id="GO:0009922">
    <property type="term" value="F:fatty acid elongase activity"/>
    <property type="evidence" value="ECO:0007669"/>
    <property type="project" value="UniProtKB-EC"/>
</dbReference>
<dbReference type="Proteomes" id="UP000247409">
    <property type="component" value="Unassembled WGS sequence"/>
</dbReference>
<gene>
    <name evidence="13" type="ORF">BWQ96_05084</name>
</gene>
<accession>A0A2V3IST5</accession>
<evidence type="ECO:0000256" key="12">
    <source>
        <dbReference type="RuleBase" id="RU361115"/>
    </source>
</evidence>
<evidence type="ECO:0000256" key="8">
    <source>
        <dbReference type="ARBA" id="ARBA00023098"/>
    </source>
</evidence>
<sequence length="273" mass="31656">MLLPDRFEWKSAPMSSVIYPVCAIPIYLSLIFSLQFYMRSRPPLKLRTPTVIHNIFLCVLSFAMALGVLIEVLRTFVSTSTNATREILCDLSAHAMRGRMAWWMYIFYLSKFYELLDTVVMVLKKRRLNFLHVYHHCIVLPLFYVYMSTNMVLQWILVVANSSVHVAMYYYYAMAAVGVKVWWKKYITQAQIIQFIIDLTATWPYPFLYFSASGCSGSMRGWLFGQAVGLSFFKLFRDFYLQSYTNNKLKAQKGCGASSVPKHVPDAHDNNKL</sequence>
<keyword evidence="5 12" id="KW-0812">Transmembrane</keyword>
<evidence type="ECO:0000256" key="5">
    <source>
        <dbReference type="ARBA" id="ARBA00022692"/>
    </source>
</evidence>
<proteinExistence type="inferred from homology"/>
<comment type="similarity">
    <text evidence="2 12">Belongs to the ELO family.</text>
</comment>
<feature type="transmembrane region" description="Helical" evidence="12">
    <location>
        <begin position="128"/>
        <end position="146"/>
    </location>
</feature>
<keyword evidence="4 12" id="KW-0808">Transferase</keyword>
<comment type="catalytic activity">
    <reaction evidence="11">
        <text>a very-long-chain acyl-CoA + malonyl-CoA + H(+) = a very-long-chain 3-oxoacyl-CoA + CO2 + CoA</text>
        <dbReference type="Rhea" id="RHEA:32727"/>
        <dbReference type="ChEBI" id="CHEBI:15378"/>
        <dbReference type="ChEBI" id="CHEBI:16526"/>
        <dbReference type="ChEBI" id="CHEBI:57287"/>
        <dbReference type="ChEBI" id="CHEBI:57384"/>
        <dbReference type="ChEBI" id="CHEBI:90725"/>
        <dbReference type="ChEBI" id="CHEBI:90736"/>
        <dbReference type="EC" id="2.3.1.199"/>
    </reaction>
</comment>
<evidence type="ECO:0000313" key="14">
    <source>
        <dbReference type="Proteomes" id="UP000247409"/>
    </source>
</evidence>
<reference evidence="13 14" key="1">
    <citation type="journal article" date="2018" name="Mol. Biol. Evol.">
        <title>Analysis of the draft genome of the red seaweed Gracilariopsis chorda provides insights into genome size evolution in Rhodophyta.</title>
        <authorList>
            <person name="Lee J."/>
            <person name="Yang E.C."/>
            <person name="Graf L."/>
            <person name="Yang J.H."/>
            <person name="Qiu H."/>
            <person name="Zel Zion U."/>
            <person name="Chan C.X."/>
            <person name="Stephens T.G."/>
            <person name="Weber A.P.M."/>
            <person name="Boo G.H."/>
            <person name="Boo S.M."/>
            <person name="Kim K.M."/>
            <person name="Shin Y."/>
            <person name="Jung M."/>
            <person name="Lee S.J."/>
            <person name="Yim H.S."/>
            <person name="Lee J.H."/>
            <person name="Bhattacharya D."/>
            <person name="Yoon H.S."/>
        </authorList>
    </citation>
    <scope>NUCLEOTIDE SEQUENCE [LARGE SCALE GENOMIC DNA]</scope>
    <source>
        <strain evidence="13 14">SKKU-2015</strain>
        <tissue evidence="13">Whole body</tissue>
    </source>
</reference>
<organism evidence="13 14">
    <name type="scientific">Gracilariopsis chorda</name>
    <dbReference type="NCBI Taxonomy" id="448386"/>
    <lineage>
        <taxon>Eukaryota</taxon>
        <taxon>Rhodophyta</taxon>
        <taxon>Florideophyceae</taxon>
        <taxon>Rhodymeniophycidae</taxon>
        <taxon>Gracilariales</taxon>
        <taxon>Gracilariaceae</taxon>
        <taxon>Gracilariopsis</taxon>
    </lineage>
</organism>
<keyword evidence="9 12" id="KW-0472">Membrane</keyword>
<comment type="catalytic activity">
    <reaction evidence="12">
        <text>an acyl-CoA + malonyl-CoA + H(+) = a 3-oxoacyl-CoA + CO2 + CoA</text>
        <dbReference type="Rhea" id="RHEA:50252"/>
        <dbReference type="ChEBI" id="CHEBI:15378"/>
        <dbReference type="ChEBI" id="CHEBI:16526"/>
        <dbReference type="ChEBI" id="CHEBI:57287"/>
        <dbReference type="ChEBI" id="CHEBI:57384"/>
        <dbReference type="ChEBI" id="CHEBI:58342"/>
        <dbReference type="ChEBI" id="CHEBI:90726"/>
    </reaction>
    <physiologicalReaction direction="left-to-right" evidence="12">
        <dbReference type="Rhea" id="RHEA:50253"/>
    </physiologicalReaction>
</comment>
<feature type="transmembrane region" description="Helical" evidence="12">
    <location>
        <begin position="17"/>
        <end position="38"/>
    </location>
</feature>
<keyword evidence="6 12" id="KW-0276">Fatty acid metabolism</keyword>
<dbReference type="EC" id="2.3.1.-" evidence="12"/>
<dbReference type="STRING" id="448386.A0A2V3IST5"/>
<dbReference type="GO" id="GO:0030148">
    <property type="term" value="P:sphingolipid biosynthetic process"/>
    <property type="evidence" value="ECO:0007669"/>
    <property type="project" value="TreeGrafter"/>
</dbReference>
<dbReference type="EMBL" id="NBIV01000068">
    <property type="protein sequence ID" value="PXF45183.1"/>
    <property type="molecule type" value="Genomic_DNA"/>
</dbReference>
<evidence type="ECO:0000256" key="1">
    <source>
        <dbReference type="ARBA" id="ARBA00004141"/>
    </source>
</evidence>
<comment type="subcellular location">
    <subcellularLocation>
        <location evidence="1">Membrane</location>
        <topology evidence="1">Multi-pass membrane protein</topology>
    </subcellularLocation>
</comment>
<keyword evidence="8 12" id="KW-0443">Lipid metabolism</keyword>
<dbReference type="PANTHER" id="PTHR11157">
    <property type="entry name" value="FATTY ACID ACYL TRANSFERASE-RELATED"/>
    <property type="match status" value="1"/>
</dbReference>
<dbReference type="GO" id="GO:0005789">
    <property type="term" value="C:endoplasmic reticulum membrane"/>
    <property type="evidence" value="ECO:0007669"/>
    <property type="project" value="TreeGrafter"/>
</dbReference>
<evidence type="ECO:0000256" key="4">
    <source>
        <dbReference type="ARBA" id="ARBA00022679"/>
    </source>
</evidence>
<keyword evidence="14" id="KW-1185">Reference proteome</keyword>
<protein>
    <recommendedName>
        <fullName evidence="12">Elongation of fatty acids protein</fullName>
        <ecNumber evidence="12">2.3.1.-</ecNumber>
    </recommendedName>
</protein>
<dbReference type="GO" id="GO:0019367">
    <property type="term" value="P:fatty acid elongation, saturated fatty acid"/>
    <property type="evidence" value="ECO:0007669"/>
    <property type="project" value="TreeGrafter"/>
</dbReference>
<dbReference type="PANTHER" id="PTHR11157:SF134">
    <property type="entry name" value="ELONGATION OF FATTY ACIDS PROTEIN 1-RELATED"/>
    <property type="match status" value="1"/>
</dbReference>
<keyword evidence="7 12" id="KW-1133">Transmembrane helix</keyword>
<feature type="transmembrane region" description="Helical" evidence="12">
    <location>
        <begin position="50"/>
        <end position="70"/>
    </location>
</feature>
<dbReference type="InterPro" id="IPR002076">
    <property type="entry name" value="ELO_fam"/>
</dbReference>
<keyword evidence="10 12" id="KW-0275">Fatty acid biosynthesis</keyword>
<dbReference type="PROSITE" id="PS01188">
    <property type="entry name" value="ELO"/>
    <property type="match status" value="1"/>
</dbReference>
<evidence type="ECO:0000256" key="2">
    <source>
        <dbReference type="ARBA" id="ARBA00007263"/>
    </source>
</evidence>
<keyword evidence="3 12" id="KW-0444">Lipid biosynthesis</keyword>
<evidence type="ECO:0000256" key="11">
    <source>
        <dbReference type="ARBA" id="ARBA00047375"/>
    </source>
</evidence>
<dbReference type="GO" id="GO:0042761">
    <property type="term" value="P:very long-chain fatty acid biosynthetic process"/>
    <property type="evidence" value="ECO:0007669"/>
    <property type="project" value="TreeGrafter"/>
</dbReference>
<name>A0A2V3IST5_9FLOR</name>
<dbReference type="GO" id="GO:0034626">
    <property type="term" value="P:fatty acid elongation, polyunsaturated fatty acid"/>
    <property type="evidence" value="ECO:0007669"/>
    <property type="project" value="TreeGrafter"/>
</dbReference>
<evidence type="ECO:0000256" key="3">
    <source>
        <dbReference type="ARBA" id="ARBA00022516"/>
    </source>
</evidence>
<dbReference type="AlphaFoldDB" id="A0A2V3IST5"/>
<feature type="transmembrane region" description="Helical" evidence="12">
    <location>
        <begin position="100"/>
        <end position="116"/>
    </location>
</feature>
<evidence type="ECO:0000256" key="9">
    <source>
        <dbReference type="ARBA" id="ARBA00023136"/>
    </source>
</evidence>
<dbReference type="InterPro" id="IPR030457">
    <property type="entry name" value="ELO_CS"/>
</dbReference>
<evidence type="ECO:0000256" key="7">
    <source>
        <dbReference type="ARBA" id="ARBA00022989"/>
    </source>
</evidence>